<dbReference type="Proteomes" id="UP000436694">
    <property type="component" value="Unassembled WGS sequence"/>
</dbReference>
<evidence type="ECO:0000313" key="1">
    <source>
        <dbReference type="EMBL" id="MQY43376.1"/>
    </source>
</evidence>
<accession>A0A844B1W2</accession>
<gene>
    <name evidence="1" type="ORF">GG681_12045</name>
</gene>
<organism evidence="1 2">
    <name type="scientific">Tritonibacter aquimaris</name>
    <dbReference type="NCBI Taxonomy" id="2663379"/>
    <lineage>
        <taxon>Bacteria</taxon>
        <taxon>Pseudomonadati</taxon>
        <taxon>Pseudomonadota</taxon>
        <taxon>Alphaproteobacteria</taxon>
        <taxon>Rhodobacterales</taxon>
        <taxon>Paracoccaceae</taxon>
        <taxon>Tritonibacter</taxon>
    </lineage>
</organism>
<protein>
    <recommendedName>
        <fullName evidence="3">DUF4238 domain-containing protein</fullName>
    </recommendedName>
</protein>
<name>A0A844B1W2_9RHOB</name>
<proteinExistence type="predicted"/>
<dbReference type="EMBL" id="WIXK01000005">
    <property type="protein sequence ID" value="MQY43376.1"/>
    <property type="molecule type" value="Genomic_DNA"/>
</dbReference>
<reference evidence="1 2" key="1">
    <citation type="submission" date="2019-10" db="EMBL/GenBank/DDBJ databases">
        <title>Epibacterium sp. nov., isolated from seawater.</title>
        <authorList>
            <person name="Zhang X."/>
            <person name="Li N."/>
        </authorList>
    </citation>
    <scope>NUCLEOTIDE SEQUENCE [LARGE SCALE GENOMIC DNA]</scope>
    <source>
        <strain evidence="1 2">SM1969</strain>
    </source>
</reference>
<evidence type="ECO:0008006" key="3">
    <source>
        <dbReference type="Google" id="ProtNLM"/>
    </source>
</evidence>
<dbReference type="AlphaFoldDB" id="A0A844B1W2"/>
<dbReference type="RefSeq" id="WP_153548250.1">
    <property type="nucleotide sequence ID" value="NZ_WIXK01000005.1"/>
</dbReference>
<keyword evidence="2" id="KW-1185">Reference proteome</keyword>
<comment type="caution">
    <text evidence="1">The sequence shown here is derived from an EMBL/GenBank/DDBJ whole genome shotgun (WGS) entry which is preliminary data.</text>
</comment>
<sequence length="340" mass="38265">MAGKQHHHVWRMLQRGFGDKKGADHHIWVYHKGVIPSRKGTRNFGADRFFYGPEGSETDESITKFENSVQGKIQDARVLDDGEELSAMFVAPLIAHLESRSNFLRAELSSLLERIQFVLGDHFSSTAKLKTMARDYLKRNPEQINELLATNFVPNSQRELLSKQIEVYFDHLPTEVFESLLDGMVAEAFLLAKLLPDVVKESHNKAILEIKSESPRVKALLEFKYTVYRPQVGQLILPDTCCAFIGLKDCTPFAQPQNAVHTIIVPISSEVAIVGRKGKEWPLELKTVNRLLAGCAHDAFIARTNDPVLASLSGRIGKYAKLIGDKEIRELLSFENLLSK</sequence>
<evidence type="ECO:0000313" key="2">
    <source>
        <dbReference type="Proteomes" id="UP000436694"/>
    </source>
</evidence>